<dbReference type="EMBL" id="CP159510">
    <property type="protein sequence ID" value="XCJ16367.1"/>
    <property type="molecule type" value="Genomic_DNA"/>
</dbReference>
<dbReference type="InterPro" id="IPR050736">
    <property type="entry name" value="Sensor_HK_Regulatory"/>
</dbReference>
<dbReference type="SMART" id="SM00388">
    <property type="entry name" value="HisKA"/>
    <property type="match status" value="1"/>
</dbReference>
<keyword evidence="9" id="KW-0902">Two-component regulatory system</keyword>
<evidence type="ECO:0000256" key="1">
    <source>
        <dbReference type="ARBA" id="ARBA00000085"/>
    </source>
</evidence>
<keyword evidence="8" id="KW-0067">ATP-binding</keyword>
<dbReference type="InterPro" id="IPR005467">
    <property type="entry name" value="His_kinase_dom"/>
</dbReference>
<evidence type="ECO:0000259" key="12">
    <source>
        <dbReference type="PROSITE" id="PS50109"/>
    </source>
</evidence>
<dbReference type="CDD" id="cd00075">
    <property type="entry name" value="HATPase"/>
    <property type="match status" value="1"/>
</dbReference>
<proteinExistence type="predicted"/>
<feature type="domain" description="Histidine kinase" evidence="12">
    <location>
        <begin position="137"/>
        <end position="352"/>
    </location>
</feature>
<dbReference type="PROSITE" id="PS50109">
    <property type="entry name" value="HIS_KIN"/>
    <property type="match status" value="1"/>
</dbReference>
<gene>
    <name evidence="13" type="ORF">ABNN70_11895</name>
</gene>
<keyword evidence="6" id="KW-0547">Nucleotide-binding</keyword>
<dbReference type="CDD" id="cd00082">
    <property type="entry name" value="HisKA"/>
    <property type="match status" value="1"/>
</dbReference>
<dbReference type="PANTHER" id="PTHR43711">
    <property type="entry name" value="TWO-COMPONENT HISTIDINE KINASE"/>
    <property type="match status" value="1"/>
</dbReference>
<dbReference type="InterPro" id="IPR003594">
    <property type="entry name" value="HATPase_dom"/>
</dbReference>
<dbReference type="GO" id="GO:0005524">
    <property type="term" value="F:ATP binding"/>
    <property type="evidence" value="ECO:0007669"/>
    <property type="project" value="UniProtKB-KW"/>
</dbReference>
<dbReference type="InterPro" id="IPR003661">
    <property type="entry name" value="HisK_dim/P_dom"/>
</dbReference>
<dbReference type="EC" id="2.7.13.3" evidence="3"/>
<evidence type="ECO:0000256" key="10">
    <source>
        <dbReference type="ARBA" id="ARBA00023136"/>
    </source>
</evidence>
<evidence type="ECO:0000313" key="13">
    <source>
        <dbReference type="EMBL" id="XCJ16367.1"/>
    </source>
</evidence>
<dbReference type="FunFam" id="1.10.287.130:FF:000001">
    <property type="entry name" value="Two-component sensor histidine kinase"/>
    <property type="match status" value="1"/>
</dbReference>
<comment type="subcellular location">
    <subcellularLocation>
        <location evidence="2">Cell membrane</location>
        <topology evidence="2">Multi-pass membrane protein</topology>
    </subcellularLocation>
</comment>
<dbReference type="AlphaFoldDB" id="A0AAU8IDS5"/>
<dbReference type="SUPFAM" id="SSF55874">
    <property type="entry name" value="ATPase domain of HSP90 chaperone/DNA topoisomerase II/histidine kinase"/>
    <property type="match status" value="1"/>
</dbReference>
<dbReference type="SMART" id="SM00387">
    <property type="entry name" value="HATPase_c"/>
    <property type="match status" value="1"/>
</dbReference>
<dbReference type="RefSeq" id="WP_129928887.1">
    <property type="nucleotide sequence ID" value="NZ_CP159510.1"/>
</dbReference>
<sequence>MKYIRIFIFICTLLTILSIFWGGFYFFIGWIAVTYDVSLHPLFHHIVSSILGISLFSALCILIGYILRPRKLNYFQAMIQAMQQMAKGNFEIHLDLPDFIPGPPSKNNPFIQLADNMHYMARELGQLERLRQEFISNISHEVQSPLTSIKGFARALENNNLTAEKSHHYLNIILTESDRLSKLSDNLLKLTSLESGRHPVTMKPYRVDRQIRSALLPFEPQWTEKKIHMNIQLHPVTITADGDLLGQVWTNLIQNSLKFTHVDGHISIHLFQKKNMTVFCISDDGIGIREEERLHLFERFYKADRSRNREAGGNGLGLSIVKKIVDVHHGKIDVKSTFGKGTTVTVRFFKMGTDEAGLP</sequence>
<dbReference type="PANTHER" id="PTHR43711:SF1">
    <property type="entry name" value="HISTIDINE KINASE 1"/>
    <property type="match status" value="1"/>
</dbReference>
<dbReference type="Gene3D" id="3.30.565.10">
    <property type="entry name" value="Histidine kinase-like ATPase, C-terminal domain"/>
    <property type="match status" value="1"/>
</dbReference>
<evidence type="ECO:0000256" key="3">
    <source>
        <dbReference type="ARBA" id="ARBA00012438"/>
    </source>
</evidence>
<accession>A0AAU8IDS5</accession>
<dbReference type="Gene3D" id="1.10.287.130">
    <property type="match status" value="1"/>
</dbReference>
<dbReference type="SUPFAM" id="SSF47384">
    <property type="entry name" value="Homodimeric domain of signal transducing histidine kinase"/>
    <property type="match status" value="1"/>
</dbReference>
<comment type="catalytic activity">
    <reaction evidence="1">
        <text>ATP + protein L-histidine = ADP + protein N-phospho-L-histidine.</text>
        <dbReference type="EC" id="2.7.13.3"/>
    </reaction>
</comment>
<dbReference type="Pfam" id="PF02518">
    <property type="entry name" value="HATPase_c"/>
    <property type="match status" value="1"/>
</dbReference>
<keyword evidence="5" id="KW-0808">Transferase</keyword>
<evidence type="ECO:0000256" key="8">
    <source>
        <dbReference type="ARBA" id="ARBA00022840"/>
    </source>
</evidence>
<evidence type="ECO:0000256" key="4">
    <source>
        <dbReference type="ARBA" id="ARBA00022553"/>
    </source>
</evidence>
<evidence type="ECO:0000256" key="2">
    <source>
        <dbReference type="ARBA" id="ARBA00004651"/>
    </source>
</evidence>
<dbReference type="Pfam" id="PF00512">
    <property type="entry name" value="HisKA"/>
    <property type="match status" value="1"/>
</dbReference>
<dbReference type="InterPro" id="IPR004358">
    <property type="entry name" value="Sig_transdc_His_kin-like_C"/>
</dbReference>
<feature type="transmembrane region" description="Helical" evidence="11">
    <location>
        <begin position="7"/>
        <end position="33"/>
    </location>
</feature>
<evidence type="ECO:0000256" key="6">
    <source>
        <dbReference type="ARBA" id="ARBA00022741"/>
    </source>
</evidence>
<feature type="transmembrane region" description="Helical" evidence="11">
    <location>
        <begin position="45"/>
        <end position="67"/>
    </location>
</feature>
<keyword evidence="11" id="KW-0812">Transmembrane</keyword>
<reference evidence="13" key="1">
    <citation type="submission" date="2024-06" db="EMBL/GenBank/DDBJ databases">
        <authorList>
            <person name="Fan A."/>
            <person name="Zhang F.Y."/>
            <person name="Zhang L."/>
        </authorList>
    </citation>
    <scope>NUCLEOTIDE SEQUENCE</scope>
    <source>
        <strain evidence="13">Y61</strain>
    </source>
</reference>
<keyword evidence="4" id="KW-0597">Phosphoprotein</keyword>
<protein>
    <recommendedName>
        <fullName evidence="3">histidine kinase</fullName>
        <ecNumber evidence="3">2.7.13.3</ecNumber>
    </recommendedName>
</protein>
<dbReference type="FunFam" id="3.30.565.10:FF:000006">
    <property type="entry name" value="Sensor histidine kinase WalK"/>
    <property type="match status" value="1"/>
</dbReference>
<dbReference type="InterPro" id="IPR036890">
    <property type="entry name" value="HATPase_C_sf"/>
</dbReference>
<keyword evidence="7 13" id="KW-0418">Kinase</keyword>
<dbReference type="PRINTS" id="PR00344">
    <property type="entry name" value="BCTRLSENSOR"/>
</dbReference>
<dbReference type="GO" id="GO:0005886">
    <property type="term" value="C:plasma membrane"/>
    <property type="evidence" value="ECO:0007669"/>
    <property type="project" value="UniProtKB-SubCell"/>
</dbReference>
<dbReference type="InterPro" id="IPR036097">
    <property type="entry name" value="HisK_dim/P_sf"/>
</dbReference>
<evidence type="ECO:0000256" key="7">
    <source>
        <dbReference type="ARBA" id="ARBA00022777"/>
    </source>
</evidence>
<evidence type="ECO:0000256" key="5">
    <source>
        <dbReference type="ARBA" id="ARBA00022679"/>
    </source>
</evidence>
<keyword evidence="11" id="KW-1133">Transmembrane helix</keyword>
<organism evidence="13">
    <name type="scientific">Sporolactobacillus sp. Y61</name>
    <dbReference type="NCBI Taxonomy" id="3160863"/>
    <lineage>
        <taxon>Bacteria</taxon>
        <taxon>Bacillati</taxon>
        <taxon>Bacillota</taxon>
        <taxon>Bacilli</taxon>
        <taxon>Bacillales</taxon>
        <taxon>Sporolactobacillaceae</taxon>
        <taxon>Sporolactobacillus</taxon>
    </lineage>
</organism>
<evidence type="ECO:0000256" key="11">
    <source>
        <dbReference type="SAM" id="Phobius"/>
    </source>
</evidence>
<name>A0AAU8IDS5_9BACL</name>
<dbReference type="GO" id="GO:0000155">
    <property type="term" value="F:phosphorelay sensor kinase activity"/>
    <property type="evidence" value="ECO:0007669"/>
    <property type="project" value="InterPro"/>
</dbReference>
<keyword evidence="10 11" id="KW-0472">Membrane</keyword>
<evidence type="ECO:0000256" key="9">
    <source>
        <dbReference type="ARBA" id="ARBA00023012"/>
    </source>
</evidence>